<dbReference type="Proteomes" id="UP000490980">
    <property type="component" value="Unassembled WGS sequence"/>
</dbReference>
<proteinExistence type="predicted"/>
<accession>A0A7X5UB59</accession>
<organism evidence="1 2">
    <name type="scientific">Luteibacter anthropi</name>
    <dbReference type="NCBI Taxonomy" id="564369"/>
    <lineage>
        <taxon>Bacteria</taxon>
        <taxon>Pseudomonadati</taxon>
        <taxon>Pseudomonadota</taxon>
        <taxon>Gammaproteobacteria</taxon>
        <taxon>Lysobacterales</taxon>
        <taxon>Rhodanobacteraceae</taxon>
        <taxon>Luteibacter</taxon>
    </lineage>
</organism>
<name>A0A7X5UB59_9GAMM</name>
<evidence type="ECO:0000313" key="2">
    <source>
        <dbReference type="Proteomes" id="UP000490980"/>
    </source>
</evidence>
<protein>
    <submittedName>
        <fullName evidence="1">Uncharacterized protein</fullName>
    </submittedName>
</protein>
<comment type="caution">
    <text evidence="1">The sequence shown here is derived from an EMBL/GenBank/DDBJ whole genome shotgun (WGS) entry which is preliminary data.</text>
</comment>
<dbReference type="RefSeq" id="WP_166949009.1">
    <property type="nucleotide sequence ID" value="NZ_JAARLZ010000006.1"/>
</dbReference>
<gene>
    <name evidence="1" type="ORF">HBF25_12865</name>
</gene>
<dbReference type="AlphaFoldDB" id="A0A7X5UB59"/>
<sequence>MGTQANRKKNFALVTRELEIAGHVTIGSQVEALGKAVSIEKFERLRAGGDVSFHFARTIEHALKKPKRWMDRAPADDVVGAAVDKEQGS</sequence>
<dbReference type="EMBL" id="JAARLZ010000006">
    <property type="protein sequence ID" value="NII07275.1"/>
    <property type="molecule type" value="Genomic_DNA"/>
</dbReference>
<evidence type="ECO:0000313" key="1">
    <source>
        <dbReference type="EMBL" id="NII07275.1"/>
    </source>
</evidence>
<keyword evidence="2" id="KW-1185">Reference proteome</keyword>
<reference evidence="1 2" key="1">
    <citation type="submission" date="2020-03" db="EMBL/GenBank/DDBJ databases">
        <authorList>
            <person name="Lai Q."/>
        </authorList>
    </citation>
    <scope>NUCLEOTIDE SEQUENCE [LARGE SCALE GENOMIC DNA]</scope>
    <source>
        <strain evidence="1 2">CCUG 25036</strain>
    </source>
</reference>